<sequence length="295" mass="33111">MSQEITSVLFLVLVVGLSQAQYRWYRPANFRPFHNQFPPMFQQQNIPQRNLGFGQMNPRFMGFQAPLFGQHNQNGQDATDYHASSGQQQPGTDRQDTKFNMPRPTLYPGDRKPVNQGFQAAANQENPTIRLSDTTEKMKVATPQTDACTYVVCPKGTLCSSHPGQCTNLPCPQYAACEKIKAIESCSEPLVIGGCTYNYEHFFFNSTSGKCEKFIYTGCDGNNNRFATEKQCEQVCVPSKKLCHLDKETGPCRAAKPRWYFEQASQSCKEFIFGGCKGNSNNFNTNSECMKVCGN</sequence>
<evidence type="ECO:0000256" key="4">
    <source>
        <dbReference type="SAM" id="MobiDB-lite"/>
    </source>
</evidence>
<evidence type="ECO:0000256" key="5">
    <source>
        <dbReference type="SAM" id="SignalP"/>
    </source>
</evidence>
<gene>
    <name evidence="7" type="ORF">SNE40_008665</name>
</gene>
<keyword evidence="1" id="KW-0646">Protease inhibitor</keyword>
<dbReference type="EMBL" id="JAZGQO010000007">
    <property type="protein sequence ID" value="KAK6180656.1"/>
    <property type="molecule type" value="Genomic_DNA"/>
</dbReference>
<dbReference type="CDD" id="cd00109">
    <property type="entry name" value="Kunitz-type"/>
    <property type="match status" value="1"/>
</dbReference>
<feature type="signal peptide" evidence="5">
    <location>
        <begin position="1"/>
        <end position="20"/>
    </location>
</feature>
<feature type="domain" description="BPTI/Kunitz inhibitor" evidence="6">
    <location>
        <begin position="243"/>
        <end position="293"/>
    </location>
</feature>
<keyword evidence="8" id="KW-1185">Reference proteome</keyword>
<feature type="domain" description="BPTI/Kunitz inhibitor" evidence="6">
    <location>
        <begin position="186"/>
        <end position="236"/>
    </location>
</feature>
<evidence type="ECO:0000313" key="8">
    <source>
        <dbReference type="Proteomes" id="UP001347796"/>
    </source>
</evidence>
<dbReference type="Proteomes" id="UP001347796">
    <property type="component" value="Unassembled WGS sequence"/>
</dbReference>
<feature type="region of interest" description="Disordered" evidence="4">
    <location>
        <begin position="65"/>
        <end position="103"/>
    </location>
</feature>
<feature type="chain" id="PRO_5042822630" description="BPTI/Kunitz inhibitor domain-containing protein" evidence="5">
    <location>
        <begin position="21"/>
        <end position="295"/>
    </location>
</feature>
<accession>A0AAN8PWK5</accession>
<evidence type="ECO:0000313" key="7">
    <source>
        <dbReference type="EMBL" id="KAK6180656.1"/>
    </source>
</evidence>
<name>A0AAN8PWK5_PATCE</name>
<keyword evidence="5" id="KW-0732">Signal</keyword>
<dbReference type="PANTHER" id="PTHR10083:SF328">
    <property type="entry name" value="TISSUE FACTOR PATHWAY INHIBITOR"/>
    <property type="match status" value="1"/>
</dbReference>
<dbReference type="SUPFAM" id="SSF57362">
    <property type="entry name" value="BPTI-like"/>
    <property type="match status" value="2"/>
</dbReference>
<dbReference type="AlphaFoldDB" id="A0AAN8PWK5"/>
<dbReference type="PROSITE" id="PS50279">
    <property type="entry name" value="BPTI_KUNITZ_2"/>
    <property type="match status" value="2"/>
</dbReference>
<evidence type="ECO:0000259" key="6">
    <source>
        <dbReference type="PROSITE" id="PS50279"/>
    </source>
</evidence>
<evidence type="ECO:0000256" key="1">
    <source>
        <dbReference type="ARBA" id="ARBA00022690"/>
    </source>
</evidence>
<keyword evidence="2" id="KW-0722">Serine protease inhibitor</keyword>
<evidence type="ECO:0000256" key="3">
    <source>
        <dbReference type="ARBA" id="ARBA00023157"/>
    </source>
</evidence>
<feature type="compositionally biased region" description="Polar residues" evidence="4">
    <location>
        <begin position="70"/>
        <end position="92"/>
    </location>
</feature>
<organism evidence="7 8">
    <name type="scientific">Patella caerulea</name>
    <name type="common">Rayed Mediterranean limpet</name>
    <dbReference type="NCBI Taxonomy" id="87958"/>
    <lineage>
        <taxon>Eukaryota</taxon>
        <taxon>Metazoa</taxon>
        <taxon>Spiralia</taxon>
        <taxon>Lophotrochozoa</taxon>
        <taxon>Mollusca</taxon>
        <taxon>Gastropoda</taxon>
        <taxon>Patellogastropoda</taxon>
        <taxon>Patelloidea</taxon>
        <taxon>Patellidae</taxon>
        <taxon>Patella</taxon>
    </lineage>
</organism>
<dbReference type="PRINTS" id="PR00759">
    <property type="entry name" value="BASICPTASE"/>
</dbReference>
<dbReference type="PROSITE" id="PS00280">
    <property type="entry name" value="BPTI_KUNITZ_1"/>
    <property type="match status" value="1"/>
</dbReference>
<dbReference type="InterPro" id="IPR020901">
    <property type="entry name" value="Prtase_inh_Kunz-CS"/>
</dbReference>
<dbReference type="Gene3D" id="4.10.410.10">
    <property type="entry name" value="Pancreatic trypsin inhibitor Kunitz domain"/>
    <property type="match status" value="2"/>
</dbReference>
<dbReference type="GO" id="GO:0005615">
    <property type="term" value="C:extracellular space"/>
    <property type="evidence" value="ECO:0007669"/>
    <property type="project" value="TreeGrafter"/>
</dbReference>
<dbReference type="InterPro" id="IPR050098">
    <property type="entry name" value="TFPI/VKTCI-like"/>
</dbReference>
<dbReference type="PANTHER" id="PTHR10083">
    <property type="entry name" value="KUNITZ-TYPE PROTEASE INHIBITOR-RELATED"/>
    <property type="match status" value="1"/>
</dbReference>
<proteinExistence type="predicted"/>
<dbReference type="Pfam" id="PF00014">
    <property type="entry name" value="Kunitz_BPTI"/>
    <property type="match status" value="2"/>
</dbReference>
<dbReference type="SMART" id="SM00131">
    <property type="entry name" value="KU"/>
    <property type="match status" value="2"/>
</dbReference>
<keyword evidence="3" id="KW-1015">Disulfide bond</keyword>
<dbReference type="InterPro" id="IPR036880">
    <property type="entry name" value="Kunitz_BPTI_sf"/>
</dbReference>
<dbReference type="InterPro" id="IPR002223">
    <property type="entry name" value="Kunitz_BPTI"/>
</dbReference>
<reference evidence="7 8" key="1">
    <citation type="submission" date="2024-01" db="EMBL/GenBank/DDBJ databases">
        <title>The genome of the rayed Mediterranean limpet Patella caerulea (Linnaeus, 1758).</title>
        <authorList>
            <person name="Anh-Thu Weber A."/>
            <person name="Halstead-Nussloch G."/>
        </authorList>
    </citation>
    <scope>NUCLEOTIDE SEQUENCE [LARGE SCALE GENOMIC DNA]</scope>
    <source>
        <strain evidence="7">AATW-2023a</strain>
        <tissue evidence="7">Whole specimen</tissue>
    </source>
</reference>
<comment type="caution">
    <text evidence="7">The sequence shown here is derived from an EMBL/GenBank/DDBJ whole genome shotgun (WGS) entry which is preliminary data.</text>
</comment>
<dbReference type="GO" id="GO:0004867">
    <property type="term" value="F:serine-type endopeptidase inhibitor activity"/>
    <property type="evidence" value="ECO:0007669"/>
    <property type="project" value="UniProtKB-KW"/>
</dbReference>
<evidence type="ECO:0000256" key="2">
    <source>
        <dbReference type="ARBA" id="ARBA00022900"/>
    </source>
</evidence>
<dbReference type="FunFam" id="4.10.410.10:FF:000004">
    <property type="entry name" value="Tissue factor pathway inhibitor"/>
    <property type="match status" value="1"/>
</dbReference>
<protein>
    <recommendedName>
        <fullName evidence="6">BPTI/Kunitz inhibitor domain-containing protein</fullName>
    </recommendedName>
</protein>